<dbReference type="Proteomes" id="UP000593577">
    <property type="component" value="Unassembled WGS sequence"/>
</dbReference>
<evidence type="ECO:0000256" key="4">
    <source>
        <dbReference type="ARBA" id="ARBA00022989"/>
    </source>
</evidence>
<keyword evidence="5" id="KW-0472">Membrane</keyword>
<sequence>MNPLIFAASVIVAGLAVGLVSIGPGVVQGTVLGQAIEDIARQLETKGKIR</sequence>
<dbReference type="InterPro" id="IPR035921">
    <property type="entry name" value="F/V-ATP_Csub_sf"/>
</dbReference>
<comment type="caution">
    <text evidence="7">The sequence shown here is derived from an EMBL/GenBank/DDBJ whole genome shotgun (WGS) entry which is preliminary data.</text>
</comment>
<keyword evidence="4" id="KW-1133">Transmembrane helix</keyword>
<accession>A0A7J8YAC5</accession>
<comment type="similarity">
    <text evidence="2">Belongs to the ATPase C chain family.</text>
</comment>
<evidence type="ECO:0000256" key="2">
    <source>
        <dbReference type="ARBA" id="ARBA00006704"/>
    </source>
</evidence>
<dbReference type="Pfam" id="PF00137">
    <property type="entry name" value="ATP-synt_C"/>
    <property type="match status" value="1"/>
</dbReference>
<dbReference type="AlphaFoldDB" id="A0A7J8YAC5"/>
<dbReference type="EMBL" id="JABFAA010000011">
    <property type="protein sequence ID" value="MBA0696498.1"/>
    <property type="molecule type" value="Genomic_DNA"/>
</dbReference>
<dbReference type="Gene3D" id="1.20.20.10">
    <property type="entry name" value="F1F0 ATP synthase subunit C"/>
    <property type="match status" value="1"/>
</dbReference>
<evidence type="ECO:0000256" key="5">
    <source>
        <dbReference type="ARBA" id="ARBA00023136"/>
    </source>
</evidence>
<dbReference type="InterPro" id="IPR038662">
    <property type="entry name" value="ATP_synth_F0_csu_sf"/>
</dbReference>
<keyword evidence="8" id="KW-1185">Reference proteome</keyword>
<feature type="non-terminal residue" evidence="7">
    <location>
        <position position="50"/>
    </location>
</feature>
<name>A0A7J8YAC5_GOSAI</name>
<gene>
    <name evidence="7" type="ORF">Goari_003045</name>
</gene>
<dbReference type="SUPFAM" id="SSF81333">
    <property type="entry name" value="F1F0 ATP synthase subunit C"/>
    <property type="match status" value="1"/>
</dbReference>
<dbReference type="InterPro" id="IPR002379">
    <property type="entry name" value="ATPase_proteolipid_c-like_dom"/>
</dbReference>
<dbReference type="GO" id="GO:0033177">
    <property type="term" value="C:proton-transporting two-sector ATPase complex, proton-transporting domain"/>
    <property type="evidence" value="ECO:0007669"/>
    <property type="project" value="InterPro"/>
</dbReference>
<dbReference type="GO" id="GO:0015078">
    <property type="term" value="F:proton transmembrane transporter activity"/>
    <property type="evidence" value="ECO:0007669"/>
    <property type="project" value="InterPro"/>
</dbReference>
<protein>
    <recommendedName>
        <fullName evidence="6">V-ATPase proteolipid subunit C-like domain-containing protein</fullName>
    </recommendedName>
</protein>
<feature type="domain" description="V-ATPase proteolipid subunit C-like" evidence="6">
    <location>
        <begin position="11"/>
        <end position="44"/>
    </location>
</feature>
<organism evidence="7 8">
    <name type="scientific">Gossypium aridum</name>
    <name type="common">American cotton</name>
    <name type="synonym">Erioxylum aridum</name>
    <dbReference type="NCBI Taxonomy" id="34290"/>
    <lineage>
        <taxon>Eukaryota</taxon>
        <taxon>Viridiplantae</taxon>
        <taxon>Streptophyta</taxon>
        <taxon>Embryophyta</taxon>
        <taxon>Tracheophyta</taxon>
        <taxon>Spermatophyta</taxon>
        <taxon>Magnoliopsida</taxon>
        <taxon>eudicotyledons</taxon>
        <taxon>Gunneridae</taxon>
        <taxon>Pentapetalae</taxon>
        <taxon>rosids</taxon>
        <taxon>malvids</taxon>
        <taxon>Malvales</taxon>
        <taxon>Malvaceae</taxon>
        <taxon>Malvoideae</taxon>
        <taxon>Gossypium</taxon>
    </lineage>
</organism>
<evidence type="ECO:0000313" key="7">
    <source>
        <dbReference type="EMBL" id="MBA0696498.1"/>
    </source>
</evidence>
<evidence type="ECO:0000259" key="6">
    <source>
        <dbReference type="Pfam" id="PF00137"/>
    </source>
</evidence>
<evidence type="ECO:0000313" key="8">
    <source>
        <dbReference type="Proteomes" id="UP000593577"/>
    </source>
</evidence>
<proteinExistence type="inferred from homology"/>
<comment type="subcellular location">
    <subcellularLocation>
        <location evidence="1">Membrane</location>
        <topology evidence="1">Multi-pass membrane protein</topology>
    </subcellularLocation>
</comment>
<keyword evidence="3" id="KW-0812">Transmembrane</keyword>
<evidence type="ECO:0000256" key="3">
    <source>
        <dbReference type="ARBA" id="ARBA00022692"/>
    </source>
</evidence>
<evidence type="ECO:0000256" key="1">
    <source>
        <dbReference type="ARBA" id="ARBA00004141"/>
    </source>
</evidence>
<reference evidence="7 8" key="1">
    <citation type="journal article" date="2019" name="Genome Biol. Evol.">
        <title>Insights into the evolution of the New World diploid cottons (Gossypium, subgenus Houzingenia) based on genome sequencing.</title>
        <authorList>
            <person name="Grover C.E."/>
            <person name="Arick M.A. 2nd"/>
            <person name="Thrash A."/>
            <person name="Conover J.L."/>
            <person name="Sanders W.S."/>
            <person name="Peterson D.G."/>
            <person name="Frelichowski J.E."/>
            <person name="Scheffler J.A."/>
            <person name="Scheffler B.E."/>
            <person name="Wendel J.F."/>
        </authorList>
    </citation>
    <scope>NUCLEOTIDE SEQUENCE [LARGE SCALE GENOMIC DNA]</scope>
    <source>
        <strain evidence="7">185</strain>
        <tissue evidence="7">Leaf</tissue>
    </source>
</reference>